<dbReference type="PROSITE" id="PS51688">
    <property type="entry name" value="ICA"/>
    <property type="match status" value="1"/>
</dbReference>
<dbReference type="Pfam" id="PF13884">
    <property type="entry name" value="Peptidase_S74"/>
    <property type="match status" value="1"/>
</dbReference>
<reference evidence="2 3" key="1">
    <citation type="submission" date="2016-04" db="EMBL/GenBank/DDBJ databases">
        <title>Complete Genome Sequence of Chryseobacterium sp. IHBB 10212.</title>
        <authorList>
            <person name="Pal M."/>
            <person name="Swarnkar M.K."/>
            <person name="Kaushal K."/>
            <person name="Chhibber S."/>
            <person name="Singh A.K."/>
            <person name="Gulati A."/>
        </authorList>
    </citation>
    <scope>NUCLEOTIDE SEQUENCE [LARGE SCALE GENOMIC DNA]</scope>
    <source>
        <strain evidence="2 3">IHBB 10212</strain>
    </source>
</reference>
<dbReference type="AlphaFoldDB" id="A0A172Y0W7"/>
<evidence type="ECO:0000313" key="3">
    <source>
        <dbReference type="Proteomes" id="UP000077824"/>
    </source>
</evidence>
<sequence length="363" mass="38307">MHGVILCNAQVYAQSGNVGIGTPSPANKLTVNGNTSVGSTYTGVTAPVNGAIIEGNTGIGTSTPLNALHVQATSDDNPAPFAQGIIAQFDPFGGSNIAKSGSIVVNGRAYFGYDVAGGTNKYTYIRGNQYTDIRLQIVDTAGNLYPNSFVMSSQNGQSGFIGLNTEAPQARLDVRGNIKSLAGTGPEVQSGSIWNGTSNIDGFEAYTMASGDAWVGIQRGGIGAPLHVAKAVGTTTGQLIVFAINGAGIGSISHTANSVKYNETSDMRLKENIHPSQFGLATLKKIGIYDYNYKADQKKELATGVLAQELYKTYPQAVTPGGANEKTDPWMVDYSKLIPILIKSVQEMAEEIKQLKEMLNKQN</sequence>
<dbReference type="EMBL" id="CP015199">
    <property type="protein sequence ID" value="ANF52889.1"/>
    <property type="molecule type" value="Genomic_DNA"/>
</dbReference>
<organism evidence="2 3">
    <name type="scientific">Chryseobacterium glaciei</name>
    <dbReference type="NCBI Taxonomy" id="1685010"/>
    <lineage>
        <taxon>Bacteria</taxon>
        <taxon>Pseudomonadati</taxon>
        <taxon>Bacteroidota</taxon>
        <taxon>Flavobacteriia</taxon>
        <taxon>Flavobacteriales</taxon>
        <taxon>Weeksellaceae</taxon>
        <taxon>Chryseobacterium group</taxon>
        <taxon>Chryseobacterium</taxon>
    </lineage>
</organism>
<dbReference type="InterPro" id="IPR030392">
    <property type="entry name" value="S74_ICA"/>
</dbReference>
<dbReference type="OrthoDB" id="1231763at2"/>
<dbReference type="RefSeq" id="WP_066759133.1">
    <property type="nucleotide sequence ID" value="NZ_CP015199.1"/>
</dbReference>
<dbReference type="STRING" id="1685010.A0O34_21235"/>
<dbReference type="KEGG" id="chh:A0O34_21235"/>
<feature type="domain" description="Peptidase S74" evidence="1">
    <location>
        <begin position="265"/>
        <end position="359"/>
    </location>
</feature>
<evidence type="ECO:0000313" key="2">
    <source>
        <dbReference type="EMBL" id="ANF52889.1"/>
    </source>
</evidence>
<proteinExistence type="predicted"/>
<name>A0A172Y0W7_9FLAO</name>
<gene>
    <name evidence="2" type="ORF">A0O34_21235</name>
</gene>
<accession>A0A172Y0W7</accession>
<evidence type="ECO:0000259" key="1">
    <source>
        <dbReference type="PROSITE" id="PS51688"/>
    </source>
</evidence>
<keyword evidence="3" id="KW-1185">Reference proteome</keyword>
<protein>
    <recommendedName>
        <fullName evidence="1">Peptidase S74 domain-containing protein</fullName>
    </recommendedName>
</protein>
<dbReference type="Proteomes" id="UP000077824">
    <property type="component" value="Chromosome"/>
</dbReference>